<evidence type="ECO:0000313" key="2">
    <source>
        <dbReference type="Proteomes" id="UP000534286"/>
    </source>
</evidence>
<accession>A0A7W7WE08</accession>
<gene>
    <name evidence="1" type="ORF">FHR32_007284</name>
</gene>
<dbReference type="RefSeq" id="WP_184758829.1">
    <property type="nucleotide sequence ID" value="NZ_BAABEK010000179.1"/>
</dbReference>
<proteinExistence type="predicted"/>
<sequence length="72" mass="7747">MGQPFLECRLVSIAPMPGGYRSAGVQGHRRAAAAGGWLRLAYVRGPFQRILALAKPAGIVPFNDSLVVIVDW</sequence>
<reference evidence="1 2" key="1">
    <citation type="submission" date="2020-08" db="EMBL/GenBank/DDBJ databases">
        <title>Sequencing the genomes of 1000 actinobacteria strains.</title>
        <authorList>
            <person name="Klenk H.-P."/>
        </authorList>
    </citation>
    <scope>NUCLEOTIDE SEQUENCE [LARGE SCALE GENOMIC DNA]</scope>
    <source>
        <strain evidence="1 2">DSM 43023</strain>
    </source>
</reference>
<organism evidence="1 2">
    <name type="scientific">Streptosporangium album</name>
    <dbReference type="NCBI Taxonomy" id="47479"/>
    <lineage>
        <taxon>Bacteria</taxon>
        <taxon>Bacillati</taxon>
        <taxon>Actinomycetota</taxon>
        <taxon>Actinomycetes</taxon>
        <taxon>Streptosporangiales</taxon>
        <taxon>Streptosporangiaceae</taxon>
        <taxon>Streptosporangium</taxon>
    </lineage>
</organism>
<dbReference type="AlphaFoldDB" id="A0A7W7WE08"/>
<evidence type="ECO:0000313" key="1">
    <source>
        <dbReference type="EMBL" id="MBB4942884.1"/>
    </source>
</evidence>
<dbReference type="EMBL" id="JACHJU010000004">
    <property type="protein sequence ID" value="MBB4942884.1"/>
    <property type="molecule type" value="Genomic_DNA"/>
</dbReference>
<name>A0A7W7WE08_9ACTN</name>
<protein>
    <submittedName>
        <fullName evidence="1">Uncharacterized protein</fullName>
    </submittedName>
</protein>
<keyword evidence="2" id="KW-1185">Reference proteome</keyword>
<comment type="caution">
    <text evidence="1">The sequence shown here is derived from an EMBL/GenBank/DDBJ whole genome shotgun (WGS) entry which is preliminary data.</text>
</comment>
<dbReference type="Proteomes" id="UP000534286">
    <property type="component" value="Unassembled WGS sequence"/>
</dbReference>